<name>A0A511SYD7_MYXFU</name>
<evidence type="ECO:0008006" key="4">
    <source>
        <dbReference type="Google" id="ProtNLM"/>
    </source>
</evidence>
<evidence type="ECO:0000313" key="3">
    <source>
        <dbReference type="Proteomes" id="UP000321514"/>
    </source>
</evidence>
<proteinExistence type="predicted"/>
<dbReference type="STRING" id="1334629.MFUL124B02_38715"/>
<dbReference type="AlphaFoldDB" id="A0A511SYD7"/>
<dbReference type="EMBL" id="BJXR01000019">
    <property type="protein sequence ID" value="GEN06915.1"/>
    <property type="molecule type" value="Genomic_DNA"/>
</dbReference>
<organism evidence="2 3">
    <name type="scientific">Myxococcus fulvus</name>
    <dbReference type="NCBI Taxonomy" id="33"/>
    <lineage>
        <taxon>Bacteria</taxon>
        <taxon>Pseudomonadati</taxon>
        <taxon>Myxococcota</taxon>
        <taxon>Myxococcia</taxon>
        <taxon>Myxococcales</taxon>
        <taxon>Cystobacterineae</taxon>
        <taxon>Myxococcaceae</taxon>
        <taxon>Myxococcus</taxon>
    </lineage>
</organism>
<dbReference type="Proteomes" id="UP000321514">
    <property type="component" value="Unassembled WGS sequence"/>
</dbReference>
<dbReference type="OrthoDB" id="5379040at2"/>
<comment type="caution">
    <text evidence="2">The sequence shown here is derived from an EMBL/GenBank/DDBJ whole genome shotgun (WGS) entry which is preliminary data.</text>
</comment>
<dbReference type="PROSITE" id="PS51257">
    <property type="entry name" value="PROKAR_LIPOPROTEIN"/>
    <property type="match status" value="1"/>
</dbReference>
<gene>
    <name evidence="2" type="ORF">MFU01_19520</name>
</gene>
<sequence length="535" mass="57461">MGTRDNLVTTGAGMRNTVVMSVLVVGLLACADAPPRPPPPGFCPERPAAEVPGRPGQVPLRVRSPERLDAWRARVGLARTSSSEVPERLEAWRAQTGLSSVAPSAQAGVDLAGRSWWATPCLVGTPGLEVATPRVAVTESGRAMAVWAENDGLNEALWASEYTPTTGWSPARKVDLFRELPDDELRVRQPQVVADGEGRVLLMWLQSEGSTATQLWSTRHVPGEGWSKADRVLAHPLGDATHLELARDAAGGFTVIWTQFDGDTFSENVWTTRGSPSTGWESARRIDTPAPGFSLEPRVSVSSDGHVVVGWDRFDEFEGIPGVWFSRWTPSEGWSAAERMSPPGVDGFYAEPVAGPGGTALALWSGLGAVEVELWARRFVPGSGWSTPERLEEVLGSSGAAQATPERDGRTLVVWPRARDGVTRLSSRPFDFTRGFHPREDVAQPPKGLIAMDPRVVTVSPWESLAVWTQEVEGGRRIAASRYVLGRGWGPATWLDTEPSARTGSARVAVGAQGGAVATWLHGGEVPGVGLSVFQ</sequence>
<evidence type="ECO:0000313" key="2">
    <source>
        <dbReference type="EMBL" id="GEN06915.1"/>
    </source>
</evidence>
<accession>A0A511SYD7</accession>
<protein>
    <recommendedName>
        <fullName evidence="4">Lipoprotein</fullName>
    </recommendedName>
</protein>
<reference evidence="2 3" key="1">
    <citation type="submission" date="2019-07" db="EMBL/GenBank/DDBJ databases">
        <title>Whole genome shotgun sequence of Myxococcus fulvus NBRC 100333.</title>
        <authorList>
            <person name="Hosoyama A."/>
            <person name="Uohara A."/>
            <person name="Ohji S."/>
            <person name="Ichikawa N."/>
        </authorList>
    </citation>
    <scope>NUCLEOTIDE SEQUENCE [LARGE SCALE GENOMIC DNA]</scope>
    <source>
        <strain evidence="2 3">NBRC 100333</strain>
    </source>
</reference>
<feature type="region of interest" description="Disordered" evidence="1">
    <location>
        <begin position="39"/>
        <end position="60"/>
    </location>
</feature>
<dbReference type="RefSeq" id="WP_143097152.1">
    <property type="nucleotide sequence ID" value="NZ_BJXR01000019.1"/>
</dbReference>
<dbReference type="SUPFAM" id="SSF89372">
    <property type="entry name" value="Fucose-specific lectin"/>
    <property type="match status" value="1"/>
</dbReference>
<evidence type="ECO:0000256" key="1">
    <source>
        <dbReference type="SAM" id="MobiDB-lite"/>
    </source>
</evidence>